<dbReference type="KEGG" id="qsa:O6P43_019878"/>
<name>A0AAD7PKR2_QUISA</name>
<gene>
    <name evidence="3" type="ORF">O6P43_019878</name>
</gene>
<evidence type="ECO:0000313" key="4">
    <source>
        <dbReference type="Proteomes" id="UP001163823"/>
    </source>
</evidence>
<keyword evidence="1" id="KW-0813">Transport</keyword>
<accession>A0AAD7PKR2</accession>
<dbReference type="Gene3D" id="1.20.58.70">
    <property type="match status" value="1"/>
</dbReference>
<dbReference type="GO" id="GO:0016192">
    <property type="term" value="P:vesicle-mediated transport"/>
    <property type="evidence" value="ECO:0007669"/>
    <property type="project" value="InterPro"/>
</dbReference>
<proteinExistence type="predicted"/>
<evidence type="ECO:0000259" key="2">
    <source>
        <dbReference type="SMART" id="SM00503"/>
    </source>
</evidence>
<dbReference type="InterPro" id="IPR010989">
    <property type="entry name" value="SNARE"/>
</dbReference>
<dbReference type="GO" id="GO:0015031">
    <property type="term" value="P:protein transport"/>
    <property type="evidence" value="ECO:0007669"/>
    <property type="project" value="UniProtKB-KW"/>
</dbReference>
<dbReference type="AlphaFoldDB" id="A0AAD7PKR2"/>
<dbReference type="SUPFAM" id="SSF47661">
    <property type="entry name" value="t-snare proteins"/>
    <property type="match status" value="1"/>
</dbReference>
<evidence type="ECO:0000313" key="3">
    <source>
        <dbReference type="EMBL" id="KAJ7959276.1"/>
    </source>
</evidence>
<keyword evidence="1" id="KW-0653">Protein transport</keyword>
<keyword evidence="4" id="KW-1185">Reference proteome</keyword>
<reference evidence="3" key="1">
    <citation type="journal article" date="2023" name="Science">
        <title>Elucidation of the pathway for biosynthesis of saponin adjuvants from the soapbark tree.</title>
        <authorList>
            <person name="Reed J."/>
            <person name="Orme A."/>
            <person name="El-Demerdash A."/>
            <person name="Owen C."/>
            <person name="Martin L.B.B."/>
            <person name="Misra R.C."/>
            <person name="Kikuchi S."/>
            <person name="Rejzek M."/>
            <person name="Martin A.C."/>
            <person name="Harkess A."/>
            <person name="Leebens-Mack J."/>
            <person name="Louveau T."/>
            <person name="Stephenson M.J."/>
            <person name="Osbourn A."/>
        </authorList>
    </citation>
    <scope>NUCLEOTIDE SEQUENCE</scope>
    <source>
        <strain evidence="3">S10</strain>
    </source>
</reference>
<dbReference type="InterPro" id="IPR006011">
    <property type="entry name" value="Syntaxin_N"/>
</dbReference>
<dbReference type="SMART" id="SM00503">
    <property type="entry name" value="SynN"/>
    <property type="match status" value="1"/>
</dbReference>
<dbReference type="Pfam" id="PF00804">
    <property type="entry name" value="Syntaxin"/>
    <property type="match status" value="1"/>
</dbReference>
<dbReference type="EMBL" id="JARAOO010000008">
    <property type="protein sequence ID" value="KAJ7959276.1"/>
    <property type="molecule type" value="Genomic_DNA"/>
</dbReference>
<feature type="domain" description="Syntaxin N-terminal" evidence="2">
    <location>
        <begin position="14"/>
        <end position="140"/>
    </location>
</feature>
<evidence type="ECO:0000256" key="1">
    <source>
        <dbReference type="ARBA" id="ARBA00022927"/>
    </source>
</evidence>
<organism evidence="3 4">
    <name type="scientific">Quillaja saponaria</name>
    <name type="common">Soap bark tree</name>
    <dbReference type="NCBI Taxonomy" id="32244"/>
    <lineage>
        <taxon>Eukaryota</taxon>
        <taxon>Viridiplantae</taxon>
        <taxon>Streptophyta</taxon>
        <taxon>Embryophyta</taxon>
        <taxon>Tracheophyta</taxon>
        <taxon>Spermatophyta</taxon>
        <taxon>Magnoliopsida</taxon>
        <taxon>eudicotyledons</taxon>
        <taxon>Gunneridae</taxon>
        <taxon>Pentapetalae</taxon>
        <taxon>rosids</taxon>
        <taxon>fabids</taxon>
        <taxon>Fabales</taxon>
        <taxon>Quillajaceae</taxon>
        <taxon>Quillaja</taxon>
    </lineage>
</organism>
<dbReference type="Proteomes" id="UP001163823">
    <property type="component" value="Chromosome 8"/>
</dbReference>
<dbReference type="GO" id="GO:0016020">
    <property type="term" value="C:membrane"/>
    <property type="evidence" value="ECO:0007669"/>
    <property type="project" value="InterPro"/>
</dbReference>
<protein>
    <submittedName>
        <fullName evidence="3">Syntaxin</fullName>
    </submittedName>
</protein>
<sequence>MILKQKQGNSTALKNKISLRSFMKLLQARPKWKILPNLLIDLQHLNEDTKSTHSSKVLRELTDKMEYDMVVVLRIDNILKTRLETLERSNLNNRRISEAYKEGTPFDRMRISITNGIRVKLRDLMNEFQSLRKRILLDHKKDLKMKCYTAIGEVPIGHVMIKMITGSLKVEFFDGKTESIIEDKTRHETVMDIEKFE</sequence>
<comment type="caution">
    <text evidence="3">The sequence shown here is derived from an EMBL/GenBank/DDBJ whole genome shotgun (WGS) entry which is preliminary data.</text>
</comment>